<dbReference type="Proteomes" id="UP000594638">
    <property type="component" value="Unassembled WGS sequence"/>
</dbReference>
<dbReference type="OrthoDB" id="438440at2759"/>
<proteinExistence type="predicted"/>
<keyword evidence="2" id="KW-1185">Reference proteome</keyword>
<protein>
    <submittedName>
        <fullName evidence="1">Triacylglycerol lipase</fullName>
    </submittedName>
</protein>
<organism evidence="1 2">
    <name type="scientific">Olea europaea subsp. europaea</name>
    <dbReference type="NCBI Taxonomy" id="158383"/>
    <lineage>
        <taxon>Eukaryota</taxon>
        <taxon>Viridiplantae</taxon>
        <taxon>Streptophyta</taxon>
        <taxon>Embryophyta</taxon>
        <taxon>Tracheophyta</taxon>
        <taxon>Spermatophyta</taxon>
        <taxon>Magnoliopsida</taxon>
        <taxon>eudicotyledons</taxon>
        <taxon>Gunneridae</taxon>
        <taxon>Pentapetalae</taxon>
        <taxon>asterids</taxon>
        <taxon>lamiids</taxon>
        <taxon>Lamiales</taxon>
        <taxon>Oleaceae</taxon>
        <taxon>Oleeae</taxon>
        <taxon>Olea</taxon>
    </lineage>
</organism>
<dbReference type="EMBL" id="CACTIH010009222">
    <property type="protein sequence ID" value="CAA3027816.1"/>
    <property type="molecule type" value="Genomic_DNA"/>
</dbReference>
<evidence type="ECO:0000313" key="2">
    <source>
        <dbReference type="Proteomes" id="UP000594638"/>
    </source>
</evidence>
<gene>
    <name evidence="1" type="ORF">OLEA9_A050230</name>
</gene>
<dbReference type="GO" id="GO:0008970">
    <property type="term" value="F:phospholipase A1 activity"/>
    <property type="evidence" value="ECO:0007669"/>
    <property type="project" value="InterPro"/>
</dbReference>
<reference evidence="1 2" key="1">
    <citation type="submission" date="2019-12" db="EMBL/GenBank/DDBJ databases">
        <authorList>
            <person name="Alioto T."/>
            <person name="Alioto T."/>
            <person name="Gomez Garrido J."/>
        </authorList>
    </citation>
    <scope>NUCLEOTIDE SEQUENCE [LARGE SCALE GENOMIC DNA]</scope>
</reference>
<dbReference type="Gramene" id="OE9A050230T1">
    <property type="protein sequence ID" value="OE9A050230C1"/>
    <property type="gene ID" value="OE9A050230"/>
</dbReference>
<dbReference type="PANTHER" id="PTHR46483">
    <property type="entry name" value="PHOSPHOLIPASE A1 PLIP2, CHLOROPLASTIC"/>
    <property type="match status" value="1"/>
</dbReference>
<sequence>MGEFLILQPDEKFSHSYDLLLSGSGLYLLSCSVSDVEPETLIRATQVMFLSSLHPLELLSDGSAYGFGGTIQRDHDMNSYLKFVRNVIRQEFNRIRKTRREHRKKFWWPLVAPSGGTIMSQRVASGNMGRRQFNFSGRPRLLETL</sequence>
<accession>A0A8S0V3N0</accession>
<dbReference type="PANTHER" id="PTHR46483:SF4">
    <property type="entry name" value="PHOSPHOLIPASE A1 PLIP2, CHLOROPLASTIC"/>
    <property type="match status" value="1"/>
</dbReference>
<dbReference type="InterPro" id="IPR043367">
    <property type="entry name" value="PLIP1/2/3"/>
</dbReference>
<evidence type="ECO:0000313" key="1">
    <source>
        <dbReference type="EMBL" id="CAA3027816.1"/>
    </source>
</evidence>
<comment type="caution">
    <text evidence="1">The sequence shown here is derived from an EMBL/GenBank/DDBJ whole genome shotgun (WGS) entry which is preliminary data.</text>
</comment>
<dbReference type="AlphaFoldDB" id="A0A8S0V3N0"/>
<name>A0A8S0V3N0_OLEEU</name>